<evidence type="ECO:0000313" key="2">
    <source>
        <dbReference type="EMBL" id="KIJ23203.1"/>
    </source>
</evidence>
<keyword evidence="3" id="KW-1185">Reference proteome</keyword>
<feature type="region of interest" description="Disordered" evidence="1">
    <location>
        <begin position="18"/>
        <end position="125"/>
    </location>
</feature>
<organism evidence="2 3">
    <name type="scientific">Sphaerobolus stellatus (strain SS14)</name>
    <dbReference type="NCBI Taxonomy" id="990650"/>
    <lineage>
        <taxon>Eukaryota</taxon>
        <taxon>Fungi</taxon>
        <taxon>Dikarya</taxon>
        <taxon>Basidiomycota</taxon>
        <taxon>Agaricomycotina</taxon>
        <taxon>Agaricomycetes</taxon>
        <taxon>Phallomycetidae</taxon>
        <taxon>Geastrales</taxon>
        <taxon>Sphaerobolaceae</taxon>
        <taxon>Sphaerobolus</taxon>
    </lineage>
</organism>
<feature type="compositionally biased region" description="Basic and acidic residues" evidence="1">
    <location>
        <begin position="35"/>
        <end position="60"/>
    </location>
</feature>
<evidence type="ECO:0000313" key="3">
    <source>
        <dbReference type="Proteomes" id="UP000054279"/>
    </source>
</evidence>
<feature type="compositionally biased region" description="Pro residues" evidence="1">
    <location>
        <begin position="313"/>
        <end position="332"/>
    </location>
</feature>
<feature type="compositionally biased region" description="Pro residues" evidence="1">
    <location>
        <begin position="252"/>
        <end position="261"/>
    </location>
</feature>
<dbReference type="EMBL" id="KN837760">
    <property type="protein sequence ID" value="KIJ23203.1"/>
    <property type="molecule type" value="Genomic_DNA"/>
</dbReference>
<reference evidence="2 3" key="1">
    <citation type="submission" date="2014-06" db="EMBL/GenBank/DDBJ databases">
        <title>Evolutionary Origins and Diversification of the Mycorrhizal Mutualists.</title>
        <authorList>
            <consortium name="DOE Joint Genome Institute"/>
            <consortium name="Mycorrhizal Genomics Consortium"/>
            <person name="Kohler A."/>
            <person name="Kuo A."/>
            <person name="Nagy L.G."/>
            <person name="Floudas D."/>
            <person name="Copeland A."/>
            <person name="Barry K.W."/>
            <person name="Cichocki N."/>
            <person name="Veneault-Fourrey C."/>
            <person name="LaButti K."/>
            <person name="Lindquist E.A."/>
            <person name="Lipzen A."/>
            <person name="Lundell T."/>
            <person name="Morin E."/>
            <person name="Murat C."/>
            <person name="Riley R."/>
            <person name="Ohm R."/>
            <person name="Sun H."/>
            <person name="Tunlid A."/>
            <person name="Henrissat B."/>
            <person name="Grigoriev I.V."/>
            <person name="Hibbett D.S."/>
            <person name="Martin F."/>
        </authorList>
    </citation>
    <scope>NUCLEOTIDE SEQUENCE [LARGE SCALE GENOMIC DNA]</scope>
    <source>
        <strain evidence="2 3">SS14</strain>
    </source>
</reference>
<dbReference type="AlphaFoldDB" id="A0A0C9T2Z4"/>
<feature type="compositionally biased region" description="Low complexity" evidence="1">
    <location>
        <begin position="220"/>
        <end position="231"/>
    </location>
</feature>
<dbReference type="Proteomes" id="UP000054279">
    <property type="component" value="Unassembled WGS sequence"/>
</dbReference>
<feature type="compositionally biased region" description="Low complexity" evidence="1">
    <location>
        <begin position="23"/>
        <end position="34"/>
    </location>
</feature>
<dbReference type="OrthoDB" id="2590746at2759"/>
<feature type="region of interest" description="Disordered" evidence="1">
    <location>
        <begin position="215"/>
        <end position="378"/>
    </location>
</feature>
<sequence>MLSAFSSMLPSALSERLDKLDLRNNNNNNNVGDGNVEREGNEEAEEGRAEEPQTKREGKREKKKKSTTNESFIIVRPPPAKTNHPLNLQVQLVPAYTARERSSTAEGDPASGDLHRSPSTTSTSRSFYASSSAASVTSFASAASSSSGRRMIIPLYNLHAHNVMTNTILDAGTDARVAKFHRRGLEIIGLGILEPCEVWVPRGEVEAYHALRRKAPPEAHSPGSSRLSLSSDHSHSHYSHNLTYTPTDPVHPHSPAPPPTPTGAKKLFGKIFKRKDTAASTPTGGPPGGGGLTPLPAVPSIALSVPTSSPTHPTTPLPSTPFTPTPHTPVPLTPLTLLRASKPRNRKGRKHRVGREEVAEAAGGGVDFGGDRKGGKGGECVWLREEWGGTRGRVGGED</sequence>
<gene>
    <name evidence="2" type="ORF">M422DRAFT_56926</name>
</gene>
<evidence type="ECO:0000256" key="1">
    <source>
        <dbReference type="SAM" id="MobiDB-lite"/>
    </source>
</evidence>
<feature type="compositionally biased region" description="Low complexity" evidence="1">
    <location>
        <begin position="239"/>
        <end position="248"/>
    </location>
</feature>
<feature type="compositionally biased region" description="Basic and acidic residues" evidence="1">
    <location>
        <begin position="369"/>
        <end position="378"/>
    </location>
</feature>
<proteinExistence type="predicted"/>
<accession>A0A0C9T2Z4</accession>
<protein>
    <submittedName>
        <fullName evidence="2">Unplaced genomic scaffold SPHSTscaffold_685, whole genome shotgun sequence</fullName>
    </submittedName>
</protein>
<name>A0A0C9T2Z4_SPHS4</name>
<feature type="compositionally biased region" description="Low complexity" evidence="1">
    <location>
        <begin position="303"/>
        <end position="312"/>
    </location>
</feature>
<dbReference type="HOGENOM" id="CLU_692930_0_0_1"/>
<feature type="compositionally biased region" description="Basic residues" evidence="1">
    <location>
        <begin position="341"/>
        <end position="353"/>
    </location>
</feature>